<dbReference type="InterPro" id="IPR036812">
    <property type="entry name" value="NAD(P)_OxRdtase_dom_sf"/>
</dbReference>
<dbReference type="PROSITE" id="PS00062">
    <property type="entry name" value="ALDOKETO_REDUCTASE_2"/>
    <property type="match status" value="1"/>
</dbReference>
<dbReference type="AlphaFoldDB" id="A0A821VRA7"/>
<dbReference type="FunFam" id="3.20.20.100:FF:000006">
    <property type="entry name" value="Aldo-keto reductase family 1 member A1"/>
    <property type="match status" value="1"/>
</dbReference>
<sequence length="376" mass="43283">MFVRLFLNRGLFCVAVKGFGKSKSSIVQSKTTREYRKFFGNMKYAKLSQTKDLMPTLGLGTWQASPDVIGSIVYKALDLGYRHIDTAFNYNNEEAIGMAIQKWIKDRKGSRRDLFITTKLPHVANRASDVKKFFELQLQRLQLDYVDLYLIHVPFAFHCDPKTLTPIVKSCGEYELDHDTDHVKTWKAMEDCQKDGLVRNLGLSNFNEAQIANIIKSATIKPQVLQVELHAYFQQIPLRQFCEEHDIVVTAYAPLGSPGAKDHFVNKYNYSPDKFPDLLGLPDVKKMAEKYKKTPAQVLLRFLVQQNVVVIPKSTSEKRIKENSNIYDFKLTLEDIKTLKNLDRGEDGRIFNFLFWKGVENHPEYPFKLPVSLFGI</sequence>
<name>A0A821VRA7_9NEOP</name>
<dbReference type="InterPro" id="IPR020471">
    <property type="entry name" value="AKR"/>
</dbReference>
<keyword evidence="6" id="KW-1185">Reference proteome</keyword>
<comment type="similarity">
    <text evidence="1">Belongs to the aldo/keto reductase family.</text>
</comment>
<dbReference type="OrthoDB" id="416253at2759"/>
<dbReference type="Proteomes" id="UP000663880">
    <property type="component" value="Unassembled WGS sequence"/>
</dbReference>
<proteinExistence type="inferred from homology"/>
<dbReference type="Pfam" id="PF00248">
    <property type="entry name" value="Aldo_ket_red"/>
    <property type="match status" value="1"/>
</dbReference>
<comment type="caution">
    <text evidence="5">The sequence shown here is derived from an EMBL/GenBank/DDBJ whole genome shotgun (WGS) entry which is preliminary data.</text>
</comment>
<evidence type="ECO:0000313" key="6">
    <source>
        <dbReference type="Proteomes" id="UP000663880"/>
    </source>
</evidence>
<dbReference type="PROSITE" id="PS00798">
    <property type="entry name" value="ALDOKETO_REDUCTASE_1"/>
    <property type="match status" value="1"/>
</dbReference>
<dbReference type="SUPFAM" id="SSF51430">
    <property type="entry name" value="NAD(P)-linked oxidoreductase"/>
    <property type="match status" value="1"/>
</dbReference>
<accession>A0A821VRA7</accession>
<dbReference type="GO" id="GO:0016491">
    <property type="term" value="F:oxidoreductase activity"/>
    <property type="evidence" value="ECO:0007669"/>
    <property type="project" value="UniProtKB-KW"/>
</dbReference>
<evidence type="ECO:0000313" key="5">
    <source>
        <dbReference type="EMBL" id="CAF4910400.1"/>
    </source>
</evidence>
<organism evidence="5 6">
    <name type="scientific">Pieris macdunnoughi</name>
    <dbReference type="NCBI Taxonomy" id="345717"/>
    <lineage>
        <taxon>Eukaryota</taxon>
        <taxon>Metazoa</taxon>
        <taxon>Ecdysozoa</taxon>
        <taxon>Arthropoda</taxon>
        <taxon>Hexapoda</taxon>
        <taxon>Insecta</taxon>
        <taxon>Pterygota</taxon>
        <taxon>Neoptera</taxon>
        <taxon>Endopterygota</taxon>
        <taxon>Lepidoptera</taxon>
        <taxon>Glossata</taxon>
        <taxon>Ditrysia</taxon>
        <taxon>Papilionoidea</taxon>
        <taxon>Pieridae</taxon>
        <taxon>Pierinae</taxon>
        <taxon>Pieris</taxon>
    </lineage>
</organism>
<feature type="domain" description="NADP-dependent oxidoreductase" evidence="4">
    <location>
        <begin position="57"/>
        <end position="343"/>
    </location>
</feature>
<evidence type="ECO:0000259" key="4">
    <source>
        <dbReference type="Pfam" id="PF00248"/>
    </source>
</evidence>
<dbReference type="PRINTS" id="PR00069">
    <property type="entry name" value="ALDKETRDTASE"/>
</dbReference>
<keyword evidence="2" id="KW-0521">NADP</keyword>
<evidence type="ECO:0000256" key="3">
    <source>
        <dbReference type="ARBA" id="ARBA00023002"/>
    </source>
</evidence>
<dbReference type="EMBL" id="CAJOBZ010000045">
    <property type="protein sequence ID" value="CAF4910400.1"/>
    <property type="molecule type" value="Genomic_DNA"/>
</dbReference>
<reference evidence="5" key="1">
    <citation type="submission" date="2021-02" db="EMBL/GenBank/DDBJ databases">
        <authorList>
            <person name="Steward A R."/>
        </authorList>
    </citation>
    <scope>NUCLEOTIDE SEQUENCE</scope>
</reference>
<keyword evidence="3" id="KW-0560">Oxidoreductase</keyword>
<gene>
    <name evidence="5" type="ORF">PMACD_LOCUS12084</name>
</gene>
<dbReference type="InterPro" id="IPR018170">
    <property type="entry name" value="Aldo/ket_reductase_CS"/>
</dbReference>
<dbReference type="PANTHER" id="PTHR11732">
    <property type="entry name" value="ALDO/KETO REDUCTASE"/>
    <property type="match status" value="1"/>
</dbReference>
<evidence type="ECO:0000256" key="2">
    <source>
        <dbReference type="ARBA" id="ARBA00022857"/>
    </source>
</evidence>
<dbReference type="InterPro" id="IPR023210">
    <property type="entry name" value="NADP_OxRdtase_dom"/>
</dbReference>
<dbReference type="PROSITE" id="PS00063">
    <property type="entry name" value="ALDOKETO_REDUCTASE_3"/>
    <property type="match status" value="1"/>
</dbReference>
<protein>
    <recommendedName>
        <fullName evidence="4">NADP-dependent oxidoreductase domain-containing protein</fullName>
    </recommendedName>
</protein>
<evidence type="ECO:0000256" key="1">
    <source>
        <dbReference type="ARBA" id="ARBA00007905"/>
    </source>
</evidence>
<dbReference type="Gene3D" id="3.20.20.100">
    <property type="entry name" value="NADP-dependent oxidoreductase domain"/>
    <property type="match status" value="1"/>
</dbReference>